<organism evidence="8 9">
    <name type="scientific">Methylorubrum populi</name>
    <dbReference type="NCBI Taxonomy" id="223967"/>
    <lineage>
        <taxon>Bacteria</taxon>
        <taxon>Pseudomonadati</taxon>
        <taxon>Pseudomonadota</taxon>
        <taxon>Alphaproteobacteria</taxon>
        <taxon>Hyphomicrobiales</taxon>
        <taxon>Methylobacteriaceae</taxon>
        <taxon>Methylorubrum</taxon>
    </lineage>
</organism>
<reference evidence="8" key="2">
    <citation type="submission" date="2021-09" db="EMBL/GenBank/DDBJ databases">
        <authorList>
            <person name="Gilroy R."/>
        </authorList>
    </citation>
    <scope>NUCLEOTIDE SEQUENCE</scope>
    <source>
        <strain evidence="8">316</strain>
    </source>
</reference>
<dbReference type="InterPro" id="IPR001907">
    <property type="entry name" value="ClpP"/>
</dbReference>
<evidence type="ECO:0000256" key="3">
    <source>
        <dbReference type="ARBA" id="ARBA00022670"/>
    </source>
</evidence>
<comment type="similarity">
    <text evidence="1 6">Belongs to the peptidase S14 family.</text>
</comment>
<dbReference type="InterPro" id="IPR023562">
    <property type="entry name" value="ClpP/TepA"/>
</dbReference>
<keyword evidence="2" id="KW-0963">Cytoplasm</keyword>
<evidence type="ECO:0000256" key="6">
    <source>
        <dbReference type="RuleBase" id="RU003567"/>
    </source>
</evidence>
<evidence type="ECO:0000256" key="1">
    <source>
        <dbReference type="ARBA" id="ARBA00007039"/>
    </source>
</evidence>
<dbReference type="GO" id="GO:0004252">
    <property type="term" value="F:serine-type endopeptidase activity"/>
    <property type="evidence" value="ECO:0007669"/>
    <property type="project" value="InterPro"/>
</dbReference>
<dbReference type="PRINTS" id="PR00127">
    <property type="entry name" value="CLPPROTEASEP"/>
</dbReference>
<feature type="region of interest" description="Disordered" evidence="7">
    <location>
        <begin position="1"/>
        <end position="69"/>
    </location>
</feature>
<proteinExistence type="inferred from homology"/>
<dbReference type="GO" id="GO:0009368">
    <property type="term" value="C:endopeptidase Clp complex"/>
    <property type="evidence" value="ECO:0007669"/>
    <property type="project" value="TreeGrafter"/>
</dbReference>
<reference evidence="8" key="1">
    <citation type="journal article" date="2021" name="PeerJ">
        <title>Extensive microbial diversity within the chicken gut microbiome revealed by metagenomics and culture.</title>
        <authorList>
            <person name="Gilroy R."/>
            <person name="Ravi A."/>
            <person name="Getino M."/>
            <person name="Pursley I."/>
            <person name="Horton D.L."/>
            <person name="Alikhan N.F."/>
            <person name="Baker D."/>
            <person name="Gharbi K."/>
            <person name="Hall N."/>
            <person name="Watson M."/>
            <person name="Adriaenssens E.M."/>
            <person name="Foster-Nyarko E."/>
            <person name="Jarju S."/>
            <person name="Secka A."/>
            <person name="Antonio M."/>
            <person name="Oren A."/>
            <person name="Chaudhuri R.R."/>
            <person name="La Ragione R."/>
            <person name="Hildebrand F."/>
            <person name="Pallen M.J."/>
        </authorList>
    </citation>
    <scope>NUCLEOTIDE SEQUENCE</scope>
    <source>
        <strain evidence="8">316</strain>
    </source>
</reference>
<keyword evidence="3 8" id="KW-0645">Protease</keyword>
<evidence type="ECO:0000313" key="8">
    <source>
        <dbReference type="EMBL" id="HJE24927.1"/>
    </source>
</evidence>
<dbReference type="AlphaFoldDB" id="A0A921E4L2"/>
<name>A0A921E4L2_9HYPH</name>
<evidence type="ECO:0000256" key="2">
    <source>
        <dbReference type="ARBA" id="ARBA00022490"/>
    </source>
</evidence>
<dbReference type="Proteomes" id="UP000742631">
    <property type="component" value="Unassembled WGS sequence"/>
</dbReference>
<evidence type="ECO:0000313" key="9">
    <source>
        <dbReference type="Proteomes" id="UP000742631"/>
    </source>
</evidence>
<keyword evidence="4" id="KW-0378">Hydrolase</keyword>
<evidence type="ECO:0000256" key="7">
    <source>
        <dbReference type="SAM" id="MobiDB-lite"/>
    </source>
</evidence>
<dbReference type="Pfam" id="PF00574">
    <property type="entry name" value="CLP_protease"/>
    <property type="match status" value="1"/>
</dbReference>
<protein>
    <recommendedName>
        <fullName evidence="6">ATP-dependent Clp protease proteolytic subunit</fullName>
    </recommendedName>
</protein>
<keyword evidence="5" id="KW-0720">Serine protease</keyword>
<accession>A0A921E4L2</accession>
<evidence type="ECO:0000256" key="4">
    <source>
        <dbReference type="ARBA" id="ARBA00022801"/>
    </source>
</evidence>
<dbReference type="EMBL" id="DYYG01000043">
    <property type="protein sequence ID" value="HJE24927.1"/>
    <property type="molecule type" value="Genomic_DNA"/>
</dbReference>
<dbReference type="InterPro" id="IPR029045">
    <property type="entry name" value="ClpP/crotonase-like_dom_sf"/>
</dbReference>
<dbReference type="SUPFAM" id="SSF52096">
    <property type="entry name" value="ClpP/crotonase"/>
    <property type="match status" value="1"/>
</dbReference>
<dbReference type="GO" id="GO:0051117">
    <property type="term" value="F:ATPase binding"/>
    <property type="evidence" value="ECO:0007669"/>
    <property type="project" value="TreeGrafter"/>
</dbReference>
<sequence length="340" mass="36212">MADDTRTPIQADQQRNDGDRKGKPKVAASDDLKCLAQAQRPRGALGRVKAEGEDPRADRPGALPVPHRRNVSAYTPAPAIERWNADAAGVRAVEYGDNVITMFGPIGEDFWTGEGVTAKRVTAQLRAIGQRPVEVHINSFGGDMFEGISIFNVLREHPQDVTIKVMGMAASAASIITMAGNRVEIGSASFIMIHNCSVMGGGNRHDFAELAAFLAPFDQAMADVYAERTGIDAETVAKMMDDETYMSGSVAIEKGFADALLSAEKTKVDEVAKAADHQVNELRAMELQLVASGMSRSDARARIKKIKGTPGAALDTDATPGAGADDWLSDAAGLISTIRS</sequence>
<dbReference type="PANTHER" id="PTHR10381">
    <property type="entry name" value="ATP-DEPENDENT CLP PROTEASE PROTEOLYTIC SUBUNIT"/>
    <property type="match status" value="1"/>
</dbReference>
<dbReference type="GO" id="GO:0006515">
    <property type="term" value="P:protein quality control for misfolded or incompletely synthesized proteins"/>
    <property type="evidence" value="ECO:0007669"/>
    <property type="project" value="TreeGrafter"/>
</dbReference>
<dbReference type="Gene3D" id="3.90.226.10">
    <property type="entry name" value="2-enoyl-CoA Hydratase, Chain A, domain 1"/>
    <property type="match status" value="1"/>
</dbReference>
<comment type="caution">
    <text evidence="8">The sequence shown here is derived from an EMBL/GenBank/DDBJ whole genome shotgun (WGS) entry which is preliminary data.</text>
</comment>
<feature type="compositionally biased region" description="Basic and acidic residues" evidence="7">
    <location>
        <begin position="48"/>
        <end position="59"/>
    </location>
</feature>
<dbReference type="PANTHER" id="PTHR10381:SF70">
    <property type="entry name" value="ATP-DEPENDENT CLP PROTEASE PROTEOLYTIC SUBUNIT"/>
    <property type="match status" value="1"/>
</dbReference>
<gene>
    <name evidence="8" type="ORF">K8W01_14825</name>
</gene>
<dbReference type="NCBIfam" id="NF045542">
    <property type="entry name" value="Clp_rel_HeadMat"/>
    <property type="match status" value="1"/>
</dbReference>
<dbReference type="GO" id="GO:0004176">
    <property type="term" value="F:ATP-dependent peptidase activity"/>
    <property type="evidence" value="ECO:0007669"/>
    <property type="project" value="InterPro"/>
</dbReference>
<evidence type="ECO:0000256" key="5">
    <source>
        <dbReference type="ARBA" id="ARBA00022825"/>
    </source>
</evidence>
<dbReference type="CDD" id="cd07016">
    <property type="entry name" value="S14_ClpP_1"/>
    <property type="match status" value="1"/>
</dbReference>